<keyword evidence="1" id="KW-0812">Transmembrane</keyword>
<feature type="transmembrane region" description="Helical" evidence="1">
    <location>
        <begin position="38"/>
        <end position="57"/>
    </location>
</feature>
<keyword evidence="1" id="KW-0472">Membrane</keyword>
<name>A0ABU8QS96_9PSED</name>
<evidence type="ECO:0000313" key="3">
    <source>
        <dbReference type="Proteomes" id="UP001380290"/>
    </source>
</evidence>
<evidence type="ECO:0000256" key="1">
    <source>
        <dbReference type="SAM" id="Phobius"/>
    </source>
</evidence>
<proteinExistence type="predicted"/>
<keyword evidence="3" id="KW-1185">Reference proteome</keyword>
<keyword evidence="1" id="KW-1133">Transmembrane helix</keyword>
<dbReference type="RefSeq" id="WP_339599121.1">
    <property type="nucleotide sequence ID" value="NZ_JBBHLC010000021.1"/>
</dbReference>
<comment type="caution">
    <text evidence="2">The sequence shown here is derived from an EMBL/GenBank/DDBJ whole genome shotgun (WGS) entry which is preliminary data.</text>
</comment>
<dbReference type="Proteomes" id="UP001380290">
    <property type="component" value="Unassembled WGS sequence"/>
</dbReference>
<protein>
    <submittedName>
        <fullName evidence="2">Uncharacterized protein</fullName>
    </submittedName>
</protein>
<sequence length="217" mass="23850">MRTKLALSITALYLCGFSLVAGFRGCELVSLPLNELGDFLAGAFGPLALAWLVFGYLQQGDELRQGTKALLLQAEELKASVHQQNEMVEVTKQSLRNNEKVLEPILHLTFESAVSLPNGNGFIMRDSFSIANSGAYCENLVVRVRLNKNVLTAVGVEGLGVGKVFGFNLDDILSEEIYYDFIVSYLKANGVAGEQRFEVCKGWRTGDFKLVVAKQYA</sequence>
<accession>A0ABU8QS96</accession>
<reference evidence="2 3" key="1">
    <citation type="submission" date="2024-02" db="EMBL/GenBank/DDBJ databases">
        <title>Identification of pathogenicity and growth-promoting function of Pseudomonas putida variant.</title>
        <authorList>
            <person name="Sun J."/>
        </authorList>
    </citation>
    <scope>NUCLEOTIDE SEQUENCE [LARGE SCALE GENOMIC DNA]</scope>
    <source>
        <strain evidence="2 3">A03</strain>
    </source>
</reference>
<evidence type="ECO:0000313" key="2">
    <source>
        <dbReference type="EMBL" id="MEJ5863537.1"/>
    </source>
</evidence>
<dbReference type="EMBL" id="JBBHLC010000021">
    <property type="protein sequence ID" value="MEJ5863537.1"/>
    <property type="molecule type" value="Genomic_DNA"/>
</dbReference>
<organism evidence="2 3">
    <name type="scientific">Pseudomonas farsensis</name>
    <dbReference type="NCBI Taxonomy" id="2745492"/>
    <lineage>
        <taxon>Bacteria</taxon>
        <taxon>Pseudomonadati</taxon>
        <taxon>Pseudomonadota</taxon>
        <taxon>Gammaproteobacteria</taxon>
        <taxon>Pseudomonadales</taxon>
        <taxon>Pseudomonadaceae</taxon>
        <taxon>Pseudomonas</taxon>
    </lineage>
</organism>
<gene>
    <name evidence="2" type="ORF">V7S98_09905</name>
</gene>